<reference evidence="12 13" key="1">
    <citation type="submission" date="2015-01" db="EMBL/GenBank/DDBJ databases">
        <title>Evolution of Trichinella species and genotypes.</title>
        <authorList>
            <person name="Korhonen P.K."/>
            <person name="Edoardo P."/>
            <person name="Giuseppe L.R."/>
            <person name="Gasser R.B."/>
        </authorList>
    </citation>
    <scope>NUCLEOTIDE SEQUENCE [LARGE SCALE GENOMIC DNA]</scope>
    <source>
        <strain evidence="12">ISS1980</strain>
    </source>
</reference>
<protein>
    <submittedName>
        <fullName evidence="12">U5 small nuclear ribonucleoprotein 40 kDa protein</fullName>
    </submittedName>
</protein>
<dbReference type="InterPro" id="IPR020472">
    <property type="entry name" value="WD40_PAC1"/>
</dbReference>
<keyword evidence="2 9" id="KW-0853">WD repeat</keyword>
<dbReference type="Pfam" id="PF00400">
    <property type="entry name" value="WD40"/>
    <property type="match status" value="6"/>
</dbReference>
<dbReference type="GO" id="GO:0071013">
    <property type="term" value="C:catalytic step 2 spliceosome"/>
    <property type="evidence" value="ECO:0007669"/>
    <property type="project" value="TreeGrafter"/>
</dbReference>
<evidence type="ECO:0000256" key="3">
    <source>
        <dbReference type="ARBA" id="ARBA00022664"/>
    </source>
</evidence>
<dbReference type="InterPro" id="IPR019775">
    <property type="entry name" value="WD40_repeat_CS"/>
</dbReference>
<dbReference type="InterPro" id="IPR009332">
    <property type="entry name" value="Med22"/>
</dbReference>
<feature type="repeat" description="WD" evidence="9">
    <location>
        <begin position="549"/>
        <end position="579"/>
    </location>
</feature>
<evidence type="ECO:0000256" key="8">
    <source>
        <dbReference type="ARBA" id="ARBA00023242"/>
    </source>
</evidence>
<feature type="repeat" description="WD" evidence="9">
    <location>
        <begin position="453"/>
        <end position="487"/>
    </location>
</feature>
<dbReference type="GO" id="GO:0016592">
    <property type="term" value="C:mediator complex"/>
    <property type="evidence" value="ECO:0007669"/>
    <property type="project" value="InterPro"/>
</dbReference>
<sequence length="1060" mass="119809">MTRHQKNATASTVYSYHERKKDQKASGYGTLEERLEKAALKDFDCCSLTLQRCKDPVVNQDGYLFEYEAILKYILHQKKEIARKSKLYANYLEKKQQEEVEMQNAEYNKKVRKFVASEATPARRMNVEDDSSLATTSTGLGNQKSRSFWVPGSEMAKESAVEKPDTKVLCPVTGKELKMKNLTHIKFTLANGIQESEVFTKKDVYVCALTGDILTNSVPCAVLKTSGNVITVSALEKVVKKDMIDPFNGRKLTDKDIILLQRGGTGFAATNEKLNAKLSRPIFSAIMNHPGNAVAIVHPSKPHEVVSHSEEQKRSSHLMAPIMSLIGHEGEIYAAAFSYDGTMLASGVLWNVYGECENFALLSGHNGAIMELHFSADNNVLFTCSTDKTVRLWDMETGVCIRNFKGHTSFVNSCHPARRGPQLVCSGSDDGTIKVWDKRQKKCIYSFENVYQVTAVTFNDTAEQIVSGGIENDLKIWDIRKESPMFTLRGHGDTVTGLSLSPDGSHVLSNAMDCTVRIWDIRPFAPVNRCVAVLQGAQHNFEKNLLRCAWSPDGMKASSGSADRFVYIWDLNSRRVQYKLPGHFGSVNVTAFHPCEPIVWLSKSTCIFENLAFEHWLLLNGDFSNGDGLLIWRNRPAVVIGRHQNPWLEANLEWAKEADVDVARRHSGGGTVYHDMQNMNVSFLTTNKRYNRLRNLSLVRQTVERITGLQLAINDKHDLLLCGHKISGTAAKLTSNAAYHHLTVMLDVNLKRLSRALNSNIHGVLTNATESRRSSVTSLRQFQPELNYDQLVEAVVEDFARNYESCQVENVFHIDDAHFVNISDNVEQLKSWNWRFGQSPKFVLDRVLRPRSQFECRLRVTVVHGLIERIELIKKNQISAAFSEAALFTGIPFHTDALEQIIISAIHSLMDEGRKNISARKAMLLKEYQVLLQRSVKSIRENFTEIIKMAKIGDDGQVSRLTEYEHELFEMQIRAANMTHAAEALIKMVTDLKQFLILNDFAYINESITTSAVHNQIAQREFRDKLIAVKEEMTYCLQEAEQEYYNTALKNSVSYLKLNF</sequence>
<feature type="repeat" description="WD" evidence="9">
    <location>
        <begin position="488"/>
        <end position="522"/>
    </location>
</feature>
<dbReference type="OrthoDB" id="1068471at2759"/>
<dbReference type="PRINTS" id="PR00320">
    <property type="entry name" value="GPROTEINBRPT"/>
</dbReference>
<dbReference type="SMART" id="SM00320">
    <property type="entry name" value="WD40"/>
    <property type="match status" value="6"/>
</dbReference>
<keyword evidence="6" id="KW-0804">Transcription</keyword>
<dbReference type="PROSITE" id="PS50294">
    <property type="entry name" value="WD_REPEATS_REGION"/>
    <property type="match status" value="3"/>
</dbReference>
<dbReference type="GO" id="GO:0003712">
    <property type="term" value="F:transcription coregulator activity"/>
    <property type="evidence" value="ECO:0007669"/>
    <property type="project" value="InterPro"/>
</dbReference>
<dbReference type="EMBL" id="JYDO01000038">
    <property type="protein sequence ID" value="KRZ75470.1"/>
    <property type="molecule type" value="Genomic_DNA"/>
</dbReference>
<keyword evidence="7" id="KW-0508">mRNA splicing</keyword>
<dbReference type="CDD" id="cd16443">
    <property type="entry name" value="LplA"/>
    <property type="match status" value="1"/>
</dbReference>
<keyword evidence="3" id="KW-0507">mRNA processing</keyword>
<dbReference type="InterPro" id="IPR045864">
    <property type="entry name" value="aa-tRNA-synth_II/BPL/LPL"/>
</dbReference>
<dbReference type="PANTHER" id="PTHR44006:SF1">
    <property type="entry name" value="U5 SMALL NUCLEAR RIBONUCLEOPROTEIN 40 KDA PROTEIN"/>
    <property type="match status" value="1"/>
</dbReference>
<accession>A0A0V1MVH8</accession>
<dbReference type="InterPro" id="IPR004143">
    <property type="entry name" value="BPL_LPL_catalytic"/>
</dbReference>
<evidence type="ECO:0000256" key="6">
    <source>
        <dbReference type="ARBA" id="ARBA00023163"/>
    </source>
</evidence>
<dbReference type="GO" id="GO:0006357">
    <property type="term" value="P:regulation of transcription by RNA polymerase II"/>
    <property type="evidence" value="ECO:0007669"/>
    <property type="project" value="InterPro"/>
</dbReference>
<dbReference type="Gene3D" id="3.30.390.50">
    <property type="entry name" value="CO dehydrogenase flavoprotein, C-terminal domain"/>
    <property type="match status" value="1"/>
</dbReference>
<dbReference type="SUPFAM" id="SSF55681">
    <property type="entry name" value="Class II aaRS and biotin synthetases"/>
    <property type="match status" value="1"/>
</dbReference>
<dbReference type="GO" id="GO:0003723">
    <property type="term" value="F:RNA binding"/>
    <property type="evidence" value="ECO:0007669"/>
    <property type="project" value="TreeGrafter"/>
</dbReference>
<feature type="compositionally biased region" description="Polar residues" evidence="10">
    <location>
        <begin position="132"/>
        <end position="146"/>
    </location>
</feature>
<dbReference type="GO" id="GO:0006397">
    <property type="term" value="P:mRNA processing"/>
    <property type="evidence" value="ECO:0007669"/>
    <property type="project" value="UniProtKB-KW"/>
</dbReference>
<feature type="region of interest" description="Disordered" evidence="10">
    <location>
        <begin position="125"/>
        <end position="146"/>
    </location>
</feature>
<evidence type="ECO:0000313" key="13">
    <source>
        <dbReference type="Proteomes" id="UP000054843"/>
    </source>
</evidence>
<dbReference type="CDD" id="cd00200">
    <property type="entry name" value="WD40"/>
    <property type="match status" value="1"/>
</dbReference>
<dbReference type="Proteomes" id="UP000054843">
    <property type="component" value="Unassembled WGS sequence"/>
</dbReference>
<feature type="repeat" description="WD" evidence="9">
    <location>
        <begin position="404"/>
        <end position="446"/>
    </location>
</feature>
<evidence type="ECO:0000256" key="7">
    <source>
        <dbReference type="ARBA" id="ARBA00023187"/>
    </source>
</evidence>
<dbReference type="InterPro" id="IPR031790">
    <property type="entry name" value="Znf-NOSIP"/>
</dbReference>
<keyword evidence="8" id="KW-0539">Nucleus</keyword>
<dbReference type="Gene3D" id="3.30.40.10">
    <property type="entry name" value="Zinc/RING finger domain, C3HC4 (zinc finger)"/>
    <property type="match status" value="2"/>
</dbReference>
<keyword evidence="4" id="KW-0677">Repeat</keyword>
<dbReference type="PANTHER" id="PTHR44006">
    <property type="entry name" value="U5 SMALL NUCLEAR RIBONUCLEOPROTEIN 40 KDA PROTEIN"/>
    <property type="match status" value="1"/>
</dbReference>
<dbReference type="PROSITE" id="PS50082">
    <property type="entry name" value="WD_REPEATS_2"/>
    <property type="match status" value="5"/>
</dbReference>
<evidence type="ECO:0000256" key="9">
    <source>
        <dbReference type="PROSITE-ProRule" id="PRU00221"/>
    </source>
</evidence>
<evidence type="ECO:0000259" key="11">
    <source>
        <dbReference type="PROSITE" id="PS51733"/>
    </source>
</evidence>
<dbReference type="PROSITE" id="PS00678">
    <property type="entry name" value="WD_REPEATS_1"/>
    <property type="match status" value="2"/>
</dbReference>
<keyword evidence="5" id="KW-0805">Transcription regulation</keyword>
<evidence type="ECO:0000313" key="12">
    <source>
        <dbReference type="EMBL" id="KRZ75470.1"/>
    </source>
</evidence>
<dbReference type="STRING" id="268474.A0A0V1MVH8"/>
<organism evidence="12 13">
    <name type="scientific">Trichinella papuae</name>
    <dbReference type="NCBI Taxonomy" id="268474"/>
    <lineage>
        <taxon>Eukaryota</taxon>
        <taxon>Metazoa</taxon>
        <taxon>Ecdysozoa</taxon>
        <taxon>Nematoda</taxon>
        <taxon>Enoplea</taxon>
        <taxon>Dorylaimia</taxon>
        <taxon>Trichinellida</taxon>
        <taxon>Trichinellidae</taxon>
        <taxon>Trichinella</taxon>
    </lineage>
</organism>
<keyword evidence="13" id="KW-1185">Reference proteome</keyword>
<dbReference type="InterPro" id="IPR015943">
    <property type="entry name" value="WD40/YVTN_repeat-like_dom_sf"/>
</dbReference>
<proteinExistence type="predicted"/>
<dbReference type="InterPro" id="IPR001680">
    <property type="entry name" value="WD40_rpt"/>
</dbReference>
<dbReference type="CDD" id="cd16661">
    <property type="entry name" value="RING-Ubox1_NOSIP"/>
    <property type="match status" value="1"/>
</dbReference>
<evidence type="ECO:0000256" key="1">
    <source>
        <dbReference type="ARBA" id="ARBA00004123"/>
    </source>
</evidence>
<dbReference type="InterPro" id="IPR052234">
    <property type="entry name" value="U5_snRNP_Component"/>
</dbReference>
<evidence type="ECO:0000256" key="4">
    <source>
        <dbReference type="ARBA" id="ARBA00022737"/>
    </source>
</evidence>
<name>A0A0V1MVH8_9BILA</name>
<evidence type="ECO:0000256" key="2">
    <source>
        <dbReference type="ARBA" id="ARBA00022574"/>
    </source>
</evidence>
<evidence type="ECO:0000256" key="5">
    <source>
        <dbReference type="ARBA" id="ARBA00023015"/>
    </source>
</evidence>
<dbReference type="SUPFAM" id="SSF57850">
    <property type="entry name" value="RING/U-box"/>
    <property type="match status" value="1"/>
</dbReference>
<dbReference type="Gene3D" id="3.30.930.10">
    <property type="entry name" value="Bira Bifunctional Protein, Domain 2"/>
    <property type="match status" value="1"/>
</dbReference>
<dbReference type="Pfam" id="PF15906">
    <property type="entry name" value="zf-NOSIP"/>
    <property type="match status" value="1"/>
</dbReference>
<dbReference type="PROSITE" id="PS51733">
    <property type="entry name" value="BPL_LPL_CATALYTIC"/>
    <property type="match status" value="1"/>
</dbReference>
<gene>
    <name evidence="12" type="primary">SNRNP40</name>
    <name evidence="12" type="ORF">T10_2614</name>
</gene>
<dbReference type="Pfam" id="PF06179">
    <property type="entry name" value="Med22"/>
    <property type="match status" value="1"/>
</dbReference>
<dbReference type="GO" id="GO:0008380">
    <property type="term" value="P:RNA splicing"/>
    <property type="evidence" value="ECO:0007669"/>
    <property type="project" value="UniProtKB-KW"/>
</dbReference>
<dbReference type="InterPro" id="IPR013083">
    <property type="entry name" value="Znf_RING/FYVE/PHD"/>
</dbReference>
<dbReference type="SUPFAM" id="SSF50978">
    <property type="entry name" value="WD40 repeat-like"/>
    <property type="match status" value="1"/>
</dbReference>
<comment type="caution">
    <text evidence="12">The sequence shown here is derived from an EMBL/GenBank/DDBJ whole genome shotgun (WGS) entry which is preliminary data.</text>
</comment>
<evidence type="ECO:0000256" key="10">
    <source>
        <dbReference type="SAM" id="MobiDB-lite"/>
    </source>
</evidence>
<dbReference type="Pfam" id="PF21948">
    <property type="entry name" value="LplA-B_cat"/>
    <property type="match status" value="1"/>
</dbReference>
<dbReference type="InterPro" id="IPR036322">
    <property type="entry name" value="WD40_repeat_dom_sf"/>
</dbReference>
<dbReference type="CDD" id="cd16662">
    <property type="entry name" value="RING-Ubox2_NOSIP"/>
    <property type="match status" value="1"/>
</dbReference>
<feature type="domain" description="BPL/LPL catalytic" evidence="11">
    <location>
        <begin position="623"/>
        <end position="807"/>
    </location>
</feature>
<dbReference type="AlphaFoldDB" id="A0A0V1MVH8"/>
<keyword evidence="12" id="KW-0687">Ribonucleoprotein</keyword>
<feature type="repeat" description="WD" evidence="9">
    <location>
        <begin position="362"/>
        <end position="403"/>
    </location>
</feature>
<dbReference type="Gene3D" id="2.130.10.10">
    <property type="entry name" value="YVTN repeat-like/Quinoprotein amine dehydrogenase"/>
    <property type="match status" value="1"/>
</dbReference>
<comment type="subcellular location">
    <subcellularLocation>
        <location evidence="1">Nucleus</location>
    </subcellularLocation>
</comment>